<protein>
    <submittedName>
        <fullName evidence="1">Uncharacterized protein</fullName>
    </submittedName>
</protein>
<dbReference type="AlphaFoldDB" id="A0A6A6TFP0"/>
<gene>
    <name evidence="1" type="ORF">K491DRAFT_755879</name>
</gene>
<reference evidence="1" key="1">
    <citation type="journal article" date="2020" name="Stud. Mycol.">
        <title>101 Dothideomycetes genomes: a test case for predicting lifestyles and emergence of pathogens.</title>
        <authorList>
            <person name="Haridas S."/>
            <person name="Albert R."/>
            <person name="Binder M."/>
            <person name="Bloem J."/>
            <person name="Labutti K."/>
            <person name="Salamov A."/>
            <person name="Andreopoulos B."/>
            <person name="Baker S."/>
            <person name="Barry K."/>
            <person name="Bills G."/>
            <person name="Bluhm B."/>
            <person name="Cannon C."/>
            <person name="Castanera R."/>
            <person name="Culley D."/>
            <person name="Daum C."/>
            <person name="Ezra D."/>
            <person name="Gonzalez J."/>
            <person name="Henrissat B."/>
            <person name="Kuo A."/>
            <person name="Liang C."/>
            <person name="Lipzen A."/>
            <person name="Lutzoni F."/>
            <person name="Magnuson J."/>
            <person name="Mondo S."/>
            <person name="Nolan M."/>
            <person name="Ohm R."/>
            <person name="Pangilinan J."/>
            <person name="Park H.-J."/>
            <person name="Ramirez L."/>
            <person name="Alfaro M."/>
            <person name="Sun H."/>
            <person name="Tritt A."/>
            <person name="Yoshinaga Y."/>
            <person name="Zwiers L.-H."/>
            <person name="Turgeon B."/>
            <person name="Goodwin S."/>
            <person name="Spatafora J."/>
            <person name="Crous P."/>
            <person name="Grigoriev I."/>
        </authorList>
    </citation>
    <scope>NUCLEOTIDE SEQUENCE</scope>
    <source>
        <strain evidence="1">CBS 122681</strain>
    </source>
</reference>
<name>A0A6A6TFP0_9PLEO</name>
<keyword evidence="2" id="KW-1185">Reference proteome</keyword>
<proteinExistence type="predicted"/>
<evidence type="ECO:0000313" key="1">
    <source>
        <dbReference type="EMBL" id="KAF2658785.1"/>
    </source>
</evidence>
<organism evidence="1 2">
    <name type="scientific">Lophiostoma macrostomum CBS 122681</name>
    <dbReference type="NCBI Taxonomy" id="1314788"/>
    <lineage>
        <taxon>Eukaryota</taxon>
        <taxon>Fungi</taxon>
        <taxon>Dikarya</taxon>
        <taxon>Ascomycota</taxon>
        <taxon>Pezizomycotina</taxon>
        <taxon>Dothideomycetes</taxon>
        <taxon>Pleosporomycetidae</taxon>
        <taxon>Pleosporales</taxon>
        <taxon>Lophiostomataceae</taxon>
        <taxon>Lophiostoma</taxon>
    </lineage>
</organism>
<sequence>MRVCYIAHMPGAGHGSRRTGKSLRVLSQRCSRTLGHTPNSRAGYTWLAGDRHGSGSRAAETPPFTAVRLQVARSLTATGGGELVLLRAMACRAFDCIQRACSESGICRASKTAGEMGLPQRSFARVLANDCALCTPPAPDPPRLASTIPMVWLVDVDCHSATDYRAHTSRLTVGEDAHRKGLPCAQCPMGKSRSPSPQRDIITGCYMQDTTIARSSTYLGYHALDTRRRSLLVSIL</sequence>
<accession>A0A6A6TFP0</accession>
<dbReference type="EMBL" id="MU004312">
    <property type="protein sequence ID" value="KAF2658785.1"/>
    <property type="molecule type" value="Genomic_DNA"/>
</dbReference>
<dbReference type="Proteomes" id="UP000799324">
    <property type="component" value="Unassembled WGS sequence"/>
</dbReference>
<evidence type="ECO:0000313" key="2">
    <source>
        <dbReference type="Proteomes" id="UP000799324"/>
    </source>
</evidence>